<proteinExistence type="predicted"/>
<feature type="domain" description="Ketopantoate reductase N-terminal" evidence="1">
    <location>
        <begin position="4"/>
        <end position="103"/>
    </location>
</feature>
<evidence type="ECO:0000313" key="2">
    <source>
        <dbReference type="EMBL" id="ABM80322.1"/>
    </source>
</evidence>
<dbReference type="Pfam" id="PF02558">
    <property type="entry name" value="ApbA"/>
    <property type="match status" value="1"/>
</dbReference>
<name>A2BK11_HYPBU</name>
<dbReference type="RefSeq" id="WP_011821640.1">
    <property type="nucleotide sequence ID" value="NC_008818.1"/>
</dbReference>
<dbReference type="AlphaFoldDB" id="A2BK11"/>
<dbReference type="HOGENOM" id="CLU_1335042_0_0_2"/>
<reference evidence="2 3" key="1">
    <citation type="journal article" date="2007" name="Archaea">
        <title>The genome of Hyperthermus butylicus: a sulfur-reducing, peptide fermenting, neutrophilic Crenarchaeote growing up to 108 degrees C.</title>
        <authorList>
            <person name="Brugger K."/>
            <person name="Chen L."/>
            <person name="Stark M."/>
            <person name="Zibat A."/>
            <person name="Redder P."/>
            <person name="Ruepp A."/>
            <person name="Awayez M."/>
            <person name="She Q."/>
            <person name="Garrett R.A."/>
            <person name="Klenk H.P."/>
        </authorList>
    </citation>
    <scope>NUCLEOTIDE SEQUENCE [LARGE SCALE GENOMIC DNA]</scope>
    <source>
        <strain evidence="3">DSM 5456 / JCM 9403 / PLM1-5</strain>
    </source>
</reference>
<dbReference type="EMBL" id="CP000493">
    <property type="protein sequence ID" value="ABM80322.1"/>
    <property type="molecule type" value="Genomic_DNA"/>
</dbReference>
<sequence length="205" mass="21160">MIQIAVVGCGSTGLFLAAGLAASGYKPILFCSHDEAVAAIAANGIRVVGHGEAYARVSAAHVSLAQPQYKLAFLAFRLNGLREGLKVASQLLSSDALGIVLLQPSPLALEEAESAGFPIAGFLHLGTCVWKITSSTVEWSGNGFAVFAGLNDAGRVVMDIAKVYRLDARLYGSEKIGSVAWDALSVAASVQPVSALLGGCSIKAR</sequence>
<evidence type="ECO:0000313" key="3">
    <source>
        <dbReference type="Proteomes" id="UP000002593"/>
    </source>
</evidence>
<dbReference type="InterPro" id="IPR036291">
    <property type="entry name" value="NAD(P)-bd_dom_sf"/>
</dbReference>
<keyword evidence="3" id="KW-1185">Reference proteome</keyword>
<organism evidence="2 3">
    <name type="scientific">Hyperthermus butylicus (strain DSM 5456 / JCM 9403 / PLM1-5)</name>
    <dbReference type="NCBI Taxonomy" id="415426"/>
    <lineage>
        <taxon>Archaea</taxon>
        <taxon>Thermoproteota</taxon>
        <taxon>Thermoprotei</taxon>
        <taxon>Desulfurococcales</taxon>
        <taxon>Pyrodictiaceae</taxon>
        <taxon>Hyperthermus</taxon>
    </lineage>
</organism>
<dbReference type="GeneID" id="4782886"/>
<accession>A2BK11</accession>
<dbReference type="STRING" id="415426.Hbut_0456"/>
<dbReference type="eggNOG" id="arCOG04139">
    <property type="taxonomic scope" value="Archaea"/>
</dbReference>
<gene>
    <name evidence="2" type="ordered locus">Hbut_0456</name>
</gene>
<dbReference type="EnsemblBacteria" id="ABM80322">
    <property type="protein sequence ID" value="ABM80322"/>
    <property type="gene ID" value="Hbut_0456"/>
</dbReference>
<dbReference type="SUPFAM" id="SSF51735">
    <property type="entry name" value="NAD(P)-binding Rossmann-fold domains"/>
    <property type="match status" value="1"/>
</dbReference>
<protein>
    <recommendedName>
        <fullName evidence="1">Ketopantoate reductase N-terminal domain-containing protein</fullName>
    </recommendedName>
</protein>
<dbReference type="Gene3D" id="3.40.50.720">
    <property type="entry name" value="NAD(P)-binding Rossmann-like Domain"/>
    <property type="match status" value="1"/>
</dbReference>
<evidence type="ECO:0000259" key="1">
    <source>
        <dbReference type="Pfam" id="PF02558"/>
    </source>
</evidence>
<dbReference type="InterPro" id="IPR013332">
    <property type="entry name" value="KPR_N"/>
</dbReference>
<dbReference type="KEGG" id="hbu:Hbut_0456"/>
<dbReference type="Proteomes" id="UP000002593">
    <property type="component" value="Chromosome"/>
</dbReference>